<dbReference type="GO" id="GO:0005886">
    <property type="term" value="C:plasma membrane"/>
    <property type="evidence" value="ECO:0007669"/>
    <property type="project" value="TreeGrafter"/>
</dbReference>
<dbReference type="Gene3D" id="3.30.70.270">
    <property type="match status" value="1"/>
</dbReference>
<dbReference type="OrthoDB" id="23692at2"/>
<dbReference type="SUPFAM" id="SSF55073">
    <property type="entry name" value="Nucleotide cyclase"/>
    <property type="match status" value="1"/>
</dbReference>
<dbReference type="Gene3D" id="1.25.40.10">
    <property type="entry name" value="Tetratricopeptide repeat domain"/>
    <property type="match status" value="1"/>
</dbReference>
<sequence length="541" mass="58607">MSDAWLVGRAQELMAIAQSSHLADQLDAAGEVDEILAEAQGRGEPRIVAQLLRAAAVVRLVTPGLVDLSDPVLDEMLAHTQRHGLVVLEAEAHALRGRRFLLSNMEDKALTEVARGLAMLEEGLTPDPVLDKRTWNRLLASALQSTGLVLTQLGVFALADEVLARANEAIRESAGPHQIYVHLLNRTRLKIGWGLRIERVDNFEEAKAHFDMASAIAKAVEGPFRESLHPGRRDRSAAEQVPVIGAAHALATPSSEHLEGLWTLRELSMYARELIIVAIALARCLETEGRTEEALQVLGDARKRLEHDTSEPTLMLCMVREFARLSGTAGEETVSALQSYATALEVELWQMQEARTSTLITRRDHERLTRAHGAIAQQAMQDPLTGLPNRRALDEKMATLITGQTYPLSIALVDLDGFKVVNDRYSHAEGDDVLRVIASTLRQALRGDDMVARYGGDEFVVLLPGAPLSAAQAALGRAVDAVAGLPLDLSRGVTLSVGVISLRPRETANQALSRADSAMYVAKRQGGSQVAAVAGEAEPEA</sequence>
<protein>
    <submittedName>
        <fullName evidence="2">Diguanylate cyclase (GGDEF)-like protein</fullName>
    </submittedName>
</protein>
<dbReference type="FunFam" id="3.30.70.270:FF:000001">
    <property type="entry name" value="Diguanylate cyclase domain protein"/>
    <property type="match status" value="1"/>
</dbReference>
<dbReference type="GO" id="GO:1902201">
    <property type="term" value="P:negative regulation of bacterial-type flagellum-dependent cell motility"/>
    <property type="evidence" value="ECO:0007669"/>
    <property type="project" value="TreeGrafter"/>
</dbReference>
<accession>A0A2T0TLV2</accession>
<dbReference type="SMART" id="SM00267">
    <property type="entry name" value="GGDEF"/>
    <property type="match status" value="1"/>
</dbReference>
<dbReference type="AlphaFoldDB" id="A0A2T0TLV2"/>
<feature type="domain" description="GGDEF" evidence="1">
    <location>
        <begin position="406"/>
        <end position="535"/>
    </location>
</feature>
<dbReference type="Proteomes" id="UP000239494">
    <property type="component" value="Unassembled WGS sequence"/>
</dbReference>
<dbReference type="InterPro" id="IPR050469">
    <property type="entry name" value="Diguanylate_Cyclase"/>
</dbReference>
<dbReference type="NCBIfam" id="TIGR00254">
    <property type="entry name" value="GGDEF"/>
    <property type="match status" value="1"/>
</dbReference>
<name>A0A2T0TLV2_9PSEU</name>
<dbReference type="PANTHER" id="PTHR45138">
    <property type="entry name" value="REGULATORY COMPONENTS OF SENSORY TRANSDUCTION SYSTEM"/>
    <property type="match status" value="1"/>
</dbReference>
<dbReference type="GO" id="GO:0043709">
    <property type="term" value="P:cell adhesion involved in single-species biofilm formation"/>
    <property type="evidence" value="ECO:0007669"/>
    <property type="project" value="TreeGrafter"/>
</dbReference>
<dbReference type="Pfam" id="PF00990">
    <property type="entry name" value="GGDEF"/>
    <property type="match status" value="1"/>
</dbReference>
<gene>
    <name evidence="2" type="ORF">CLV43_101924</name>
</gene>
<dbReference type="EMBL" id="PVTF01000001">
    <property type="protein sequence ID" value="PRY46646.1"/>
    <property type="molecule type" value="Genomic_DNA"/>
</dbReference>
<reference evidence="2 3" key="1">
    <citation type="submission" date="2018-03" db="EMBL/GenBank/DDBJ databases">
        <title>Genomic Encyclopedia of Archaeal and Bacterial Type Strains, Phase II (KMG-II): from individual species to whole genera.</title>
        <authorList>
            <person name="Goeker M."/>
        </authorList>
    </citation>
    <scope>NUCLEOTIDE SEQUENCE [LARGE SCALE GENOMIC DNA]</scope>
    <source>
        <strain evidence="2 3">DSM 44720</strain>
    </source>
</reference>
<dbReference type="InterPro" id="IPR043128">
    <property type="entry name" value="Rev_trsase/Diguanyl_cyclase"/>
</dbReference>
<dbReference type="InterPro" id="IPR029787">
    <property type="entry name" value="Nucleotide_cyclase"/>
</dbReference>
<proteinExistence type="predicted"/>
<dbReference type="InterPro" id="IPR000160">
    <property type="entry name" value="GGDEF_dom"/>
</dbReference>
<dbReference type="GO" id="GO:0052621">
    <property type="term" value="F:diguanylate cyclase activity"/>
    <property type="evidence" value="ECO:0007669"/>
    <property type="project" value="TreeGrafter"/>
</dbReference>
<dbReference type="PANTHER" id="PTHR45138:SF24">
    <property type="entry name" value="DIGUANYLATE CYCLASE DGCC-RELATED"/>
    <property type="match status" value="1"/>
</dbReference>
<keyword evidence="3" id="KW-1185">Reference proteome</keyword>
<evidence type="ECO:0000313" key="3">
    <source>
        <dbReference type="Proteomes" id="UP000239494"/>
    </source>
</evidence>
<comment type="caution">
    <text evidence="2">The sequence shown here is derived from an EMBL/GenBank/DDBJ whole genome shotgun (WGS) entry which is preliminary data.</text>
</comment>
<evidence type="ECO:0000313" key="2">
    <source>
        <dbReference type="EMBL" id="PRY46646.1"/>
    </source>
</evidence>
<evidence type="ECO:0000259" key="1">
    <source>
        <dbReference type="PROSITE" id="PS50887"/>
    </source>
</evidence>
<dbReference type="InterPro" id="IPR011990">
    <property type="entry name" value="TPR-like_helical_dom_sf"/>
</dbReference>
<dbReference type="PROSITE" id="PS50887">
    <property type="entry name" value="GGDEF"/>
    <property type="match status" value="1"/>
</dbReference>
<organism evidence="2 3">
    <name type="scientific">Umezawaea tangerina</name>
    <dbReference type="NCBI Taxonomy" id="84725"/>
    <lineage>
        <taxon>Bacteria</taxon>
        <taxon>Bacillati</taxon>
        <taxon>Actinomycetota</taxon>
        <taxon>Actinomycetes</taxon>
        <taxon>Pseudonocardiales</taxon>
        <taxon>Pseudonocardiaceae</taxon>
        <taxon>Umezawaea</taxon>
    </lineage>
</organism>
<dbReference type="CDD" id="cd01949">
    <property type="entry name" value="GGDEF"/>
    <property type="match status" value="1"/>
</dbReference>